<dbReference type="AlphaFoldDB" id="A0A2H5PX33"/>
<dbReference type="STRING" id="55188.A0A2H5PX33"/>
<evidence type="ECO:0000313" key="2">
    <source>
        <dbReference type="EMBL" id="GAY56912.1"/>
    </source>
</evidence>
<name>A0A2H5PX33_CITUN</name>
<protein>
    <submittedName>
        <fullName evidence="2">Uncharacterized protein</fullName>
    </submittedName>
</protein>
<dbReference type="Proteomes" id="UP000236630">
    <property type="component" value="Unassembled WGS sequence"/>
</dbReference>
<feature type="region of interest" description="Disordered" evidence="1">
    <location>
        <begin position="1"/>
        <end position="34"/>
    </location>
</feature>
<comment type="caution">
    <text evidence="2">The sequence shown here is derived from an EMBL/GenBank/DDBJ whole genome shotgun (WGS) entry which is preliminary data.</text>
</comment>
<organism evidence="2 3">
    <name type="scientific">Citrus unshiu</name>
    <name type="common">Satsuma mandarin</name>
    <name type="synonym">Citrus nobilis var. unshiu</name>
    <dbReference type="NCBI Taxonomy" id="55188"/>
    <lineage>
        <taxon>Eukaryota</taxon>
        <taxon>Viridiplantae</taxon>
        <taxon>Streptophyta</taxon>
        <taxon>Embryophyta</taxon>
        <taxon>Tracheophyta</taxon>
        <taxon>Spermatophyta</taxon>
        <taxon>Magnoliopsida</taxon>
        <taxon>eudicotyledons</taxon>
        <taxon>Gunneridae</taxon>
        <taxon>Pentapetalae</taxon>
        <taxon>rosids</taxon>
        <taxon>malvids</taxon>
        <taxon>Sapindales</taxon>
        <taxon>Rutaceae</taxon>
        <taxon>Aurantioideae</taxon>
        <taxon>Citrus</taxon>
    </lineage>
</organism>
<gene>
    <name evidence="2" type="ORF">CUMW_175540</name>
</gene>
<sequence length="141" mass="15767">MQFIEGGIKKESGSNDEGSDNRNESETNGTNVNGLDSLHLAEQGVFHEDPALNSKKEVQVRRVNRTLKQAEVVNLTGIMLVTRYYSGNYPYPFAQDDDETVNENDAELVKQIEKQRRRAVAAVCGGRKSLASRNSYKESLM</sequence>
<feature type="compositionally biased region" description="Basic and acidic residues" evidence="1">
    <location>
        <begin position="7"/>
        <end position="25"/>
    </location>
</feature>
<reference evidence="2 3" key="1">
    <citation type="journal article" date="2017" name="Front. Genet.">
        <title>Draft sequencing of the heterozygous diploid genome of Satsuma (Citrus unshiu Marc.) using a hybrid assembly approach.</title>
        <authorList>
            <person name="Shimizu T."/>
            <person name="Tanizawa Y."/>
            <person name="Mochizuki T."/>
            <person name="Nagasaki H."/>
            <person name="Yoshioka T."/>
            <person name="Toyoda A."/>
            <person name="Fujiyama A."/>
            <person name="Kaminuma E."/>
            <person name="Nakamura Y."/>
        </authorList>
    </citation>
    <scope>NUCLEOTIDE SEQUENCE [LARGE SCALE GENOMIC DNA]</scope>
    <source>
        <strain evidence="3">cv. Miyagawa wase</strain>
    </source>
</reference>
<accession>A0A2H5PX33</accession>
<proteinExistence type="predicted"/>
<evidence type="ECO:0000313" key="3">
    <source>
        <dbReference type="Proteomes" id="UP000236630"/>
    </source>
</evidence>
<evidence type="ECO:0000256" key="1">
    <source>
        <dbReference type="SAM" id="MobiDB-lite"/>
    </source>
</evidence>
<keyword evidence="3" id="KW-1185">Reference proteome</keyword>
<dbReference type="EMBL" id="BDQV01000149">
    <property type="protein sequence ID" value="GAY56912.1"/>
    <property type="molecule type" value="Genomic_DNA"/>
</dbReference>